<organism evidence="1 2">
    <name type="scientific">Candidatus Giovannonibacteria bacterium GW2011_GWA2_53_7</name>
    <dbReference type="NCBI Taxonomy" id="1618650"/>
    <lineage>
        <taxon>Bacteria</taxon>
        <taxon>Candidatus Giovannoniibacteriota</taxon>
    </lineage>
</organism>
<protein>
    <submittedName>
        <fullName evidence="1">Uncharacterized protein</fullName>
    </submittedName>
</protein>
<name>A0A0G2AW77_9BACT</name>
<evidence type="ECO:0000313" key="1">
    <source>
        <dbReference type="EMBL" id="KKW37134.1"/>
    </source>
</evidence>
<sequence>MLKSAHNGGDMLLNRLVFTLANLARTFGFSFNEEEDPRVKELLLTTRRLGGIQFRVEHEPSGEWVATSINVEGIVTGGSAYPNDVNEAIRDAIFTYFEIPPHLCKPSLVHRQGEVARIEERVYA</sequence>
<proteinExistence type="predicted"/>
<gene>
    <name evidence="1" type="ORF">UY81_C0003G0014</name>
</gene>
<reference evidence="1 2" key="1">
    <citation type="journal article" date="2015" name="Nature">
        <title>rRNA introns, odd ribosomes, and small enigmatic genomes across a large radiation of phyla.</title>
        <authorList>
            <person name="Brown C.T."/>
            <person name="Hug L.A."/>
            <person name="Thomas B.C."/>
            <person name="Sharon I."/>
            <person name="Castelle C.J."/>
            <person name="Singh A."/>
            <person name="Wilkins M.J."/>
            <person name="Williams K.H."/>
            <person name="Banfield J.F."/>
        </authorList>
    </citation>
    <scope>NUCLEOTIDE SEQUENCE [LARGE SCALE GENOMIC DNA]</scope>
</reference>
<comment type="caution">
    <text evidence="1">The sequence shown here is derived from an EMBL/GenBank/DDBJ whole genome shotgun (WGS) entry which is preliminary data.</text>
</comment>
<accession>A0A0G2AW77</accession>
<evidence type="ECO:0000313" key="2">
    <source>
        <dbReference type="Proteomes" id="UP000034290"/>
    </source>
</evidence>
<dbReference type="Proteomes" id="UP000034290">
    <property type="component" value="Unassembled WGS sequence"/>
</dbReference>
<dbReference type="AlphaFoldDB" id="A0A0G2AW77"/>
<dbReference type="EMBL" id="LCRM01000003">
    <property type="protein sequence ID" value="KKW37134.1"/>
    <property type="molecule type" value="Genomic_DNA"/>
</dbReference>